<name>A0ABV4V4W9_9BACL</name>
<evidence type="ECO:0000313" key="8">
    <source>
        <dbReference type="EMBL" id="MFB0845136.1"/>
    </source>
</evidence>
<dbReference type="CDD" id="cd04604">
    <property type="entry name" value="CBS_pair_SIS_assoc"/>
    <property type="match status" value="1"/>
</dbReference>
<dbReference type="CDD" id="cd05014">
    <property type="entry name" value="SIS_Kpsf"/>
    <property type="match status" value="1"/>
</dbReference>
<dbReference type="EMBL" id="JBHDLN010000013">
    <property type="protein sequence ID" value="MFB0845136.1"/>
    <property type="molecule type" value="Genomic_DNA"/>
</dbReference>
<keyword evidence="2" id="KW-0677">Repeat</keyword>
<dbReference type="InterPro" id="IPR050986">
    <property type="entry name" value="GutQ/KpsF_isomerases"/>
</dbReference>
<comment type="similarity">
    <text evidence="1 4">Belongs to the SIS family. GutQ/KpsF subfamily.</text>
</comment>
<dbReference type="PANTHER" id="PTHR42745:SF1">
    <property type="entry name" value="ARABINOSE 5-PHOSPHATE ISOMERASE KDSD"/>
    <property type="match status" value="1"/>
</dbReference>
<dbReference type="PIRSF" id="PIRSF004692">
    <property type="entry name" value="KdsD_KpsF"/>
    <property type="match status" value="1"/>
</dbReference>
<keyword evidence="3 5" id="KW-0129">CBS domain</keyword>
<evidence type="ECO:0000259" key="7">
    <source>
        <dbReference type="PROSITE" id="PS51464"/>
    </source>
</evidence>
<evidence type="ECO:0000259" key="6">
    <source>
        <dbReference type="PROSITE" id="PS51371"/>
    </source>
</evidence>
<dbReference type="Pfam" id="PF00571">
    <property type="entry name" value="CBS"/>
    <property type="match status" value="2"/>
</dbReference>
<keyword evidence="9" id="KW-1185">Reference proteome</keyword>
<evidence type="ECO:0000256" key="4">
    <source>
        <dbReference type="PIRNR" id="PIRNR004692"/>
    </source>
</evidence>
<dbReference type="Pfam" id="PF01380">
    <property type="entry name" value="SIS"/>
    <property type="match status" value="1"/>
</dbReference>
<dbReference type="InterPro" id="IPR001347">
    <property type="entry name" value="SIS_dom"/>
</dbReference>
<dbReference type="InterPro" id="IPR000644">
    <property type="entry name" value="CBS_dom"/>
</dbReference>
<organism evidence="8 9">
    <name type="scientific">Paenibacillus oleatilyticus</name>
    <dbReference type="NCBI Taxonomy" id="2594886"/>
    <lineage>
        <taxon>Bacteria</taxon>
        <taxon>Bacillati</taxon>
        <taxon>Bacillota</taxon>
        <taxon>Bacilli</taxon>
        <taxon>Bacillales</taxon>
        <taxon>Paenibacillaceae</taxon>
        <taxon>Paenibacillus</taxon>
    </lineage>
</organism>
<dbReference type="PROSITE" id="PS51464">
    <property type="entry name" value="SIS"/>
    <property type="match status" value="1"/>
</dbReference>
<reference evidence="8 9" key="1">
    <citation type="submission" date="2024-09" db="EMBL/GenBank/DDBJ databases">
        <authorList>
            <person name="Makale K.P.P."/>
            <person name="Makhzoum A."/>
            <person name="Rantong G."/>
            <person name="Rahube T.O."/>
        </authorList>
    </citation>
    <scope>NUCLEOTIDE SEQUENCE [LARGE SCALE GENOMIC DNA]</scope>
    <source>
        <strain evidence="8 9">KM_D13</strain>
    </source>
</reference>
<dbReference type="InterPro" id="IPR035474">
    <property type="entry name" value="SIS_Kpsf"/>
</dbReference>
<dbReference type="Proteomes" id="UP001575622">
    <property type="component" value="Unassembled WGS sequence"/>
</dbReference>
<feature type="domain" description="SIS" evidence="7">
    <location>
        <begin position="31"/>
        <end position="174"/>
    </location>
</feature>
<proteinExistence type="inferred from homology"/>
<dbReference type="Gene3D" id="3.10.580.10">
    <property type="entry name" value="CBS-domain"/>
    <property type="match status" value="1"/>
</dbReference>
<evidence type="ECO:0000256" key="5">
    <source>
        <dbReference type="PROSITE-ProRule" id="PRU00703"/>
    </source>
</evidence>
<evidence type="ECO:0000256" key="2">
    <source>
        <dbReference type="ARBA" id="ARBA00022737"/>
    </source>
</evidence>
<feature type="domain" description="CBS" evidence="6">
    <location>
        <begin position="269"/>
        <end position="319"/>
    </location>
</feature>
<dbReference type="NCBIfam" id="TIGR00393">
    <property type="entry name" value="kpsF"/>
    <property type="match status" value="1"/>
</dbReference>
<sequence>MSKYIEQVKKVMEAEARGILETSNNIEIDLLVEEILRCNGKIALTGVGKSGLIARKISATMSSLNIASYFIHPVDALHGDLGTVQSSDLIIMLSKSGESEEIVKLAPSIQARSCKIVAITSKLDSSLGRVADIVVGIPRLQEADPFSLVPSVSTTAMLALGDAIAITVMQLKKFSKEDFSLNHPAGTIGKRLNLKVVDIMKTGYDIPKVGPDSSLQDAIFEISSKGLGATLVMSKTAPLSIIGIITDGDIRRTVEKNAQVWNLTAKEIMCREPIKIEEIQLASNALELMEKWKITVLPVVDINGNVSGILHLHQLFELF</sequence>
<evidence type="ECO:0000256" key="1">
    <source>
        <dbReference type="ARBA" id="ARBA00008165"/>
    </source>
</evidence>
<evidence type="ECO:0000256" key="3">
    <source>
        <dbReference type="ARBA" id="ARBA00023122"/>
    </source>
</evidence>
<dbReference type="InterPro" id="IPR046348">
    <property type="entry name" value="SIS_dom_sf"/>
</dbReference>
<dbReference type="SUPFAM" id="SSF53697">
    <property type="entry name" value="SIS domain"/>
    <property type="match status" value="1"/>
</dbReference>
<comment type="caution">
    <text evidence="8">The sequence shown here is derived from an EMBL/GenBank/DDBJ whole genome shotgun (WGS) entry which is preliminary data.</text>
</comment>
<dbReference type="InterPro" id="IPR046342">
    <property type="entry name" value="CBS_dom_sf"/>
</dbReference>
<accession>A0ABV4V4W9</accession>
<feature type="domain" description="CBS" evidence="6">
    <location>
        <begin position="200"/>
        <end position="260"/>
    </location>
</feature>
<protein>
    <submittedName>
        <fullName evidence="8">SIS domain-containing protein</fullName>
    </submittedName>
</protein>
<dbReference type="InterPro" id="IPR004800">
    <property type="entry name" value="KdsD/KpsF-type"/>
</dbReference>
<dbReference type="PROSITE" id="PS51371">
    <property type="entry name" value="CBS"/>
    <property type="match status" value="2"/>
</dbReference>
<gene>
    <name evidence="8" type="ORF">ACEU3E_23370</name>
</gene>
<dbReference type="PANTHER" id="PTHR42745">
    <property type="match status" value="1"/>
</dbReference>
<dbReference type="Gene3D" id="3.40.50.10490">
    <property type="entry name" value="Glucose-6-phosphate isomerase like protein, domain 1"/>
    <property type="match status" value="1"/>
</dbReference>
<evidence type="ECO:0000313" key="9">
    <source>
        <dbReference type="Proteomes" id="UP001575622"/>
    </source>
</evidence>
<dbReference type="RefSeq" id="WP_373955291.1">
    <property type="nucleotide sequence ID" value="NZ_JBHDLN010000013.1"/>
</dbReference>